<feature type="region of interest" description="Disordered" evidence="6">
    <location>
        <begin position="138"/>
        <end position="157"/>
    </location>
</feature>
<evidence type="ECO:0000259" key="7">
    <source>
        <dbReference type="PROSITE" id="PS50144"/>
    </source>
</evidence>
<dbReference type="SMART" id="SM00061">
    <property type="entry name" value="MATH"/>
    <property type="match status" value="1"/>
</dbReference>
<dbReference type="GeneID" id="110251091"/>
<dbReference type="GO" id="GO:0043122">
    <property type="term" value="P:regulation of canonical NF-kappaB signal transduction"/>
    <property type="evidence" value="ECO:0007669"/>
    <property type="project" value="TreeGrafter"/>
</dbReference>
<evidence type="ECO:0000256" key="1">
    <source>
        <dbReference type="ARBA" id="ARBA00022499"/>
    </source>
</evidence>
<reference evidence="8" key="1">
    <citation type="submission" date="2022-11" db="UniProtKB">
        <authorList>
            <consortium name="EnsemblMetazoa"/>
        </authorList>
    </citation>
    <scope>IDENTIFICATION</scope>
</reference>
<feature type="coiled-coil region" evidence="5">
    <location>
        <begin position="24"/>
        <end position="55"/>
    </location>
</feature>
<keyword evidence="4 5" id="KW-0175">Coiled coil</keyword>
<dbReference type="FunFam" id="2.60.210.10:FF:000001">
    <property type="entry name" value="TNF receptor-associated factor"/>
    <property type="match status" value="1"/>
</dbReference>
<dbReference type="KEGG" id="epa:110251091"/>
<dbReference type="GO" id="GO:0042981">
    <property type="term" value="P:regulation of apoptotic process"/>
    <property type="evidence" value="ECO:0007669"/>
    <property type="project" value="InterPro"/>
</dbReference>
<dbReference type="PANTHER" id="PTHR10131:SF94">
    <property type="entry name" value="TNF RECEPTOR-ASSOCIATED FACTOR 4"/>
    <property type="match status" value="1"/>
</dbReference>
<evidence type="ECO:0000313" key="8">
    <source>
        <dbReference type="EnsemblMetazoa" id="XP_020913414.1"/>
    </source>
</evidence>
<evidence type="ECO:0000256" key="5">
    <source>
        <dbReference type="SAM" id="Coils"/>
    </source>
</evidence>
<dbReference type="OrthoDB" id="6499288at2759"/>
<protein>
    <recommendedName>
        <fullName evidence="7">MATH domain-containing protein</fullName>
    </recommendedName>
</protein>
<dbReference type="PROSITE" id="PS50144">
    <property type="entry name" value="MATH"/>
    <property type="match status" value="1"/>
</dbReference>
<dbReference type="SUPFAM" id="SSF49599">
    <property type="entry name" value="TRAF domain-like"/>
    <property type="match status" value="1"/>
</dbReference>
<keyword evidence="2" id="KW-0053">Apoptosis</keyword>
<sequence length="338" mass="37798">MVGSKKITTVENDLCEAKQEAKHNENLRAAIDSKTEDVEREVEENSRQIRQILNATDHAHTNDGPEVHQDIRKEVEDQRTRLDAGVLSIHQNAPTGQVATASGGGVNVDQNPSDIEKHANDNADEDDDQIPFSVMCSSDEEQQSFNEEASKKEPEVGNEAIKRQLDRHEAFLSDQKRKVSSLHHGHDGTYIWKIYDFSRRQQEAAAGNTLSVCSPKFRVGRFGYTFCVVLYPNGESTGTGTHLSLSFVIMKGDGDNFVPWPFRQEVTFELLDPQDDRNTVTDSFCPDPNSSSFQKPTSSMNIARGCPRFVSQENLQKGSSYIDDDTIYIKIKIDTSGL</sequence>
<evidence type="ECO:0000256" key="2">
    <source>
        <dbReference type="ARBA" id="ARBA00022703"/>
    </source>
</evidence>
<dbReference type="Gene3D" id="2.60.210.10">
    <property type="entry name" value="Apoptosis, Tumor Necrosis Factor Receptor Associated Protein 2, Chain A"/>
    <property type="match status" value="1"/>
</dbReference>
<evidence type="ECO:0000256" key="3">
    <source>
        <dbReference type="ARBA" id="ARBA00022843"/>
    </source>
</evidence>
<evidence type="ECO:0000256" key="4">
    <source>
        <dbReference type="ARBA" id="ARBA00023054"/>
    </source>
</evidence>
<accession>A0A913Y1R3</accession>
<dbReference type="Proteomes" id="UP000887567">
    <property type="component" value="Unplaced"/>
</dbReference>
<keyword evidence="9" id="KW-1185">Reference proteome</keyword>
<feature type="compositionally biased region" description="Basic and acidic residues" evidence="6">
    <location>
        <begin position="148"/>
        <end position="157"/>
    </location>
</feature>
<dbReference type="PIRSF" id="PIRSF015614">
    <property type="entry name" value="TRAF"/>
    <property type="match status" value="1"/>
</dbReference>
<dbReference type="InterPro" id="IPR049342">
    <property type="entry name" value="TRAF1-6_MATH_dom"/>
</dbReference>
<dbReference type="Pfam" id="PF21355">
    <property type="entry name" value="TRAF-mep_MATH"/>
    <property type="match status" value="1"/>
</dbReference>
<dbReference type="GO" id="GO:0006915">
    <property type="term" value="P:apoptotic process"/>
    <property type="evidence" value="ECO:0007669"/>
    <property type="project" value="UniProtKB-KW"/>
</dbReference>
<dbReference type="InterPro" id="IPR002083">
    <property type="entry name" value="MATH/TRAF_dom"/>
</dbReference>
<name>A0A913Y1R3_EXADI</name>
<evidence type="ECO:0000313" key="9">
    <source>
        <dbReference type="Proteomes" id="UP000887567"/>
    </source>
</evidence>
<organism evidence="8 9">
    <name type="scientific">Exaiptasia diaphana</name>
    <name type="common">Tropical sea anemone</name>
    <name type="synonym">Aiptasia pulchella</name>
    <dbReference type="NCBI Taxonomy" id="2652724"/>
    <lineage>
        <taxon>Eukaryota</taxon>
        <taxon>Metazoa</taxon>
        <taxon>Cnidaria</taxon>
        <taxon>Anthozoa</taxon>
        <taxon>Hexacorallia</taxon>
        <taxon>Actiniaria</taxon>
        <taxon>Aiptasiidae</taxon>
        <taxon>Exaiptasia</taxon>
    </lineage>
</organism>
<dbReference type="EnsemblMetazoa" id="XM_021057756.2">
    <property type="protein sequence ID" value="XP_020913415.1"/>
    <property type="gene ID" value="LOC110251091"/>
</dbReference>
<dbReference type="EnsemblMetazoa" id="XM_021057755.2">
    <property type="protein sequence ID" value="XP_020913414.1"/>
    <property type="gene ID" value="LOC110251091"/>
</dbReference>
<dbReference type="AlphaFoldDB" id="A0A913Y1R3"/>
<evidence type="ECO:0000256" key="6">
    <source>
        <dbReference type="SAM" id="MobiDB-lite"/>
    </source>
</evidence>
<dbReference type="PANTHER" id="PTHR10131">
    <property type="entry name" value="TNF RECEPTOR ASSOCIATED FACTOR"/>
    <property type="match status" value="1"/>
</dbReference>
<dbReference type="GO" id="GO:0007165">
    <property type="term" value="P:signal transduction"/>
    <property type="evidence" value="ECO:0007669"/>
    <property type="project" value="InterPro"/>
</dbReference>
<dbReference type="RefSeq" id="XP_020913414.1">
    <property type="nucleotide sequence ID" value="XM_021057755.2"/>
</dbReference>
<dbReference type="GO" id="GO:0008270">
    <property type="term" value="F:zinc ion binding"/>
    <property type="evidence" value="ECO:0007669"/>
    <property type="project" value="InterPro"/>
</dbReference>
<proteinExistence type="predicted"/>
<keyword evidence="3" id="KW-0832">Ubl conjugation</keyword>
<dbReference type="InterPro" id="IPR008974">
    <property type="entry name" value="TRAF-like"/>
</dbReference>
<dbReference type="RefSeq" id="XP_020913415.1">
    <property type="nucleotide sequence ID" value="XM_021057756.2"/>
</dbReference>
<keyword evidence="1" id="KW-1017">Isopeptide bond</keyword>
<dbReference type="InterPro" id="IPR012227">
    <property type="entry name" value="TNF_rcpt-assoc_TRAF_met"/>
</dbReference>
<feature type="region of interest" description="Disordered" evidence="6">
    <location>
        <begin position="91"/>
        <end position="130"/>
    </location>
</feature>
<feature type="compositionally biased region" description="Polar residues" evidence="6">
    <location>
        <begin position="91"/>
        <end position="100"/>
    </location>
</feature>
<feature type="domain" description="MATH" evidence="7">
    <location>
        <begin position="187"/>
        <end position="333"/>
    </location>
</feature>